<gene>
    <name evidence="1" type="ORF">LBBP_00422</name>
</gene>
<organism evidence="1">
    <name type="scientific">Leptospira borgpetersenii serovar Ballum</name>
    <dbReference type="NCBI Taxonomy" id="280505"/>
    <lineage>
        <taxon>Bacteria</taxon>
        <taxon>Pseudomonadati</taxon>
        <taxon>Spirochaetota</taxon>
        <taxon>Spirochaetia</taxon>
        <taxon>Leptospirales</taxon>
        <taxon>Leptospiraceae</taxon>
        <taxon>Leptospira</taxon>
    </lineage>
</organism>
<reference evidence="1 2" key="1">
    <citation type="journal article" date="2015" name="PLoS Negl. Trop. Dis.">
        <title>Distribution of Plasmids in Distinct Leptospira Pathogenic Species.</title>
        <authorList>
            <person name="Wang Y."/>
            <person name="Zhuang X."/>
            <person name="Zhong Y."/>
            <person name="Zhang C."/>
            <person name="Zhang Y."/>
            <person name="Zeng L."/>
            <person name="Zhu Y."/>
            <person name="He P."/>
            <person name="Dong K."/>
            <person name="Pal U."/>
            <person name="Guo X."/>
            <person name="Qin J."/>
        </authorList>
    </citation>
    <scope>NUCLEOTIDE SEQUENCE [LARGE SCALE GENOMIC DNA]</scope>
    <source>
        <strain evidence="1 2">56604</strain>
    </source>
</reference>
<protein>
    <submittedName>
        <fullName evidence="1">Uncharacterized protein</fullName>
    </submittedName>
</protein>
<dbReference type="PATRIC" id="fig|280505.15.peg.415"/>
<dbReference type="AlphaFoldDB" id="A0A0S2IME5"/>
<dbReference type="Proteomes" id="UP000058857">
    <property type="component" value="Chromosome 1"/>
</dbReference>
<evidence type="ECO:0000313" key="1">
    <source>
        <dbReference type="EMBL" id="ALO24777.1"/>
    </source>
</evidence>
<name>A0A0S2IME5_LEPBO</name>
<dbReference type="EMBL" id="CP012029">
    <property type="protein sequence ID" value="ALO24777.1"/>
    <property type="molecule type" value="Genomic_DNA"/>
</dbReference>
<accession>A0A0S2IME5</accession>
<evidence type="ECO:0000313" key="2">
    <source>
        <dbReference type="Proteomes" id="UP000058857"/>
    </source>
</evidence>
<sequence length="61" mass="7082">MSERSSCKVPLFFDFMKGILKISNPVKHRNESNRPDLNSYRTSSTKSKIRSNSVWALKNIH</sequence>
<proteinExistence type="predicted"/>